<keyword evidence="3" id="KW-1185">Reference proteome</keyword>
<proteinExistence type="predicted"/>
<dbReference type="RefSeq" id="WP_210024430.1">
    <property type="nucleotide sequence ID" value="NZ_JAGINU010000001.1"/>
</dbReference>
<gene>
    <name evidence="2" type="ORF">JOF36_000060</name>
</gene>
<reference evidence="2 3" key="1">
    <citation type="submission" date="2021-03" db="EMBL/GenBank/DDBJ databases">
        <title>Sequencing the genomes of 1000 actinobacteria strains.</title>
        <authorList>
            <person name="Klenk H.-P."/>
        </authorList>
    </citation>
    <scope>NUCLEOTIDE SEQUENCE [LARGE SCALE GENOMIC DNA]</scope>
    <source>
        <strain evidence="2 3">DSM 45256</strain>
    </source>
</reference>
<sequence>MVGPGPGPDADADVDSGPARTGAPSSAPREALRTGDPEPAPAQAEGPGAEPARPASGSQVVDGSAPDAPAADRSEIVGPLPPWSAERTVPAREDLPSGDEGAVGGPPDTGADTGADDDVARTAAEAPPAPGGPVAPISPEPVSRAVQQALAARAVRRARMLHAETEGADPSTGEQQELPLAVVPSAPSTPAAESDVRDRLLGVLLADPARALDAARRLDDSRERIEQLGDVLRRRREDLAGAVRHLNDCGLDPVQIGRLAGMATADVRTILDGEDAGRG</sequence>
<dbReference type="EMBL" id="JAGINU010000001">
    <property type="protein sequence ID" value="MBP2364364.1"/>
    <property type="molecule type" value="Genomic_DNA"/>
</dbReference>
<dbReference type="Proteomes" id="UP001519295">
    <property type="component" value="Unassembled WGS sequence"/>
</dbReference>
<organism evidence="2 3">
    <name type="scientific">Pseudonocardia parietis</name>
    <dbReference type="NCBI Taxonomy" id="570936"/>
    <lineage>
        <taxon>Bacteria</taxon>
        <taxon>Bacillati</taxon>
        <taxon>Actinomycetota</taxon>
        <taxon>Actinomycetes</taxon>
        <taxon>Pseudonocardiales</taxon>
        <taxon>Pseudonocardiaceae</taxon>
        <taxon>Pseudonocardia</taxon>
    </lineage>
</organism>
<feature type="compositionally biased region" description="Low complexity" evidence="1">
    <location>
        <begin position="41"/>
        <end position="55"/>
    </location>
</feature>
<feature type="region of interest" description="Disordered" evidence="1">
    <location>
        <begin position="1"/>
        <end position="151"/>
    </location>
</feature>
<evidence type="ECO:0000313" key="3">
    <source>
        <dbReference type="Proteomes" id="UP001519295"/>
    </source>
</evidence>
<accession>A0ABS4VKB2</accession>
<evidence type="ECO:0008006" key="4">
    <source>
        <dbReference type="Google" id="ProtNLM"/>
    </source>
</evidence>
<evidence type="ECO:0000256" key="1">
    <source>
        <dbReference type="SAM" id="MobiDB-lite"/>
    </source>
</evidence>
<comment type="caution">
    <text evidence="2">The sequence shown here is derived from an EMBL/GenBank/DDBJ whole genome shotgun (WGS) entry which is preliminary data.</text>
</comment>
<feature type="compositionally biased region" description="Pro residues" evidence="1">
    <location>
        <begin position="127"/>
        <end position="139"/>
    </location>
</feature>
<name>A0ABS4VKB2_9PSEU</name>
<protein>
    <recommendedName>
        <fullName evidence="4">ANTAR domain-containing protein</fullName>
    </recommendedName>
</protein>
<evidence type="ECO:0000313" key="2">
    <source>
        <dbReference type="EMBL" id="MBP2364364.1"/>
    </source>
</evidence>